<dbReference type="AlphaFoldDB" id="A0A375YF36"/>
<evidence type="ECO:0000313" key="2">
    <source>
        <dbReference type="Proteomes" id="UP000252008"/>
    </source>
</evidence>
<dbReference type="InterPro" id="IPR029062">
    <property type="entry name" value="Class_I_gatase-like"/>
</dbReference>
<reference evidence="1 2" key="1">
    <citation type="submission" date="2018-05" db="EMBL/GenBank/DDBJ databases">
        <authorList>
            <consortium name="IHU Genomes"/>
        </authorList>
    </citation>
    <scope>NUCLEOTIDE SEQUENCE [LARGE SCALE GENOMIC DNA]</scope>
    <source>
        <strain evidence="1 2">P7335</strain>
    </source>
</reference>
<sequence>MTAKPLIAVTLNAAELDRMVHWRKMFDGLQTVGAIPMAVECASAIADLEHTVGTVDGLIISGGGDVDPRRWGGDPDDPTLSWVNPVRDENEIAAFEAAWNRGLPTLAICRGAQLVTAARGGELYADLPRDFPSAIAHRLGEEALLETAHDVDLVEGSRIARWTQAGTRMKVNSQHHQGVRRLADGFTASAYAPDGLVEAFESPDHPVTAVQWHPEVNWGSCEFSYRILDGFVESCRERRASTLSKVTGRSRTRTPVAL</sequence>
<dbReference type="RefSeq" id="WP_083142319.1">
    <property type="nucleotide sequence ID" value="NZ_MVID01000003.1"/>
</dbReference>
<evidence type="ECO:0000313" key="1">
    <source>
        <dbReference type="EMBL" id="SRX79721.1"/>
    </source>
</evidence>
<dbReference type="EMBL" id="UEGS01000001">
    <property type="protein sequence ID" value="SRX79721.1"/>
    <property type="molecule type" value="Genomic_DNA"/>
</dbReference>
<dbReference type="Proteomes" id="UP000252008">
    <property type="component" value="Unassembled WGS sequence"/>
</dbReference>
<dbReference type="GO" id="GO:0005829">
    <property type="term" value="C:cytosol"/>
    <property type="evidence" value="ECO:0007669"/>
    <property type="project" value="TreeGrafter"/>
</dbReference>
<keyword evidence="2" id="KW-1185">Reference proteome</keyword>
<dbReference type="InterPro" id="IPR011697">
    <property type="entry name" value="Peptidase_C26"/>
</dbReference>
<dbReference type="InterPro" id="IPR044668">
    <property type="entry name" value="PuuD-like"/>
</dbReference>
<dbReference type="PANTHER" id="PTHR43235">
    <property type="entry name" value="GLUTAMINE AMIDOTRANSFERASE PB2B2.05-RELATED"/>
    <property type="match status" value="1"/>
</dbReference>
<organism evidence="1 2">
    <name type="scientific">Mycolicibacterium parafortuitum</name>
    <name type="common">Mycobacterium parafortuitum</name>
    <dbReference type="NCBI Taxonomy" id="39692"/>
    <lineage>
        <taxon>Bacteria</taxon>
        <taxon>Bacillati</taxon>
        <taxon>Actinomycetota</taxon>
        <taxon>Actinomycetes</taxon>
        <taxon>Mycobacteriales</taxon>
        <taxon>Mycobacteriaceae</taxon>
        <taxon>Mycolicibacterium</taxon>
    </lineage>
</organism>
<dbReference type="STRING" id="39692.BST38_05915"/>
<dbReference type="GO" id="GO:0006598">
    <property type="term" value="P:polyamine catabolic process"/>
    <property type="evidence" value="ECO:0007669"/>
    <property type="project" value="TreeGrafter"/>
</dbReference>
<dbReference type="GO" id="GO:0033969">
    <property type="term" value="F:gamma-glutamyl-gamma-aminobutyrate hydrolase activity"/>
    <property type="evidence" value="ECO:0007669"/>
    <property type="project" value="TreeGrafter"/>
</dbReference>
<dbReference type="CDD" id="cd01745">
    <property type="entry name" value="GATase1_2"/>
    <property type="match status" value="1"/>
</dbReference>
<name>A0A375YF36_MYCPF</name>
<dbReference type="PROSITE" id="PS51273">
    <property type="entry name" value="GATASE_TYPE_1"/>
    <property type="match status" value="1"/>
</dbReference>
<dbReference type="SUPFAM" id="SSF52317">
    <property type="entry name" value="Class I glutamine amidotransferase-like"/>
    <property type="match status" value="1"/>
</dbReference>
<proteinExistence type="predicted"/>
<accession>A0A375YF36</accession>
<gene>
    <name evidence="1" type="ORF">MPP7335_01459</name>
</gene>
<dbReference type="Gene3D" id="3.40.50.880">
    <property type="match status" value="1"/>
</dbReference>
<dbReference type="Pfam" id="PF07722">
    <property type="entry name" value="Peptidase_C26"/>
    <property type="match status" value="1"/>
</dbReference>
<dbReference type="PANTHER" id="PTHR43235:SF1">
    <property type="entry name" value="GLUTAMINE AMIDOTRANSFERASE PB2B2.05-RELATED"/>
    <property type="match status" value="1"/>
</dbReference>
<protein>
    <submittedName>
        <fullName evidence="1">Peptidase C26 [Anaerococcus prevotii DSM]</fullName>
    </submittedName>
</protein>